<protein>
    <submittedName>
        <fullName evidence="4">Gephyrin-like molybdotransferase Glp</fullName>
    </submittedName>
</protein>
<dbReference type="InterPro" id="IPR001453">
    <property type="entry name" value="MoaB/Mog_dom"/>
</dbReference>
<name>A0ABD6BX70_9EURY</name>
<dbReference type="Pfam" id="PF00994">
    <property type="entry name" value="MoCF_biosynth"/>
    <property type="match status" value="1"/>
</dbReference>
<dbReference type="Gene3D" id="3.90.105.10">
    <property type="entry name" value="Molybdopterin biosynthesis moea protein, domain 2"/>
    <property type="match status" value="1"/>
</dbReference>
<dbReference type="SUPFAM" id="SSF63867">
    <property type="entry name" value="MoeA C-terminal domain-like"/>
    <property type="match status" value="1"/>
</dbReference>
<dbReference type="Gene3D" id="2.170.190.11">
    <property type="entry name" value="Molybdopterin biosynthesis moea protein, domain 3"/>
    <property type="match status" value="1"/>
</dbReference>
<keyword evidence="5" id="KW-1185">Reference proteome</keyword>
<dbReference type="InterPro" id="IPR036425">
    <property type="entry name" value="MoaB/Mog-like_dom_sf"/>
</dbReference>
<dbReference type="EMBL" id="JBHUDB010000001">
    <property type="protein sequence ID" value="MFD1569587.1"/>
    <property type="molecule type" value="Genomic_DNA"/>
</dbReference>
<comment type="caution">
    <text evidence="4">The sequence shown here is derived from an EMBL/GenBank/DDBJ whole genome shotgun (WGS) entry which is preliminary data.</text>
</comment>
<dbReference type="NCBIfam" id="TIGR00177">
    <property type="entry name" value="molyb_syn"/>
    <property type="match status" value="1"/>
</dbReference>
<evidence type="ECO:0000313" key="4">
    <source>
        <dbReference type="EMBL" id="MFD1569587.1"/>
    </source>
</evidence>
<keyword evidence="2" id="KW-0501">Molybdenum cofactor biosynthesis</keyword>
<dbReference type="GO" id="GO:0006777">
    <property type="term" value="P:Mo-molybdopterin cofactor biosynthetic process"/>
    <property type="evidence" value="ECO:0007669"/>
    <property type="project" value="UniProtKB-KW"/>
</dbReference>
<evidence type="ECO:0000313" key="5">
    <source>
        <dbReference type="Proteomes" id="UP001597185"/>
    </source>
</evidence>
<evidence type="ECO:0000256" key="1">
    <source>
        <dbReference type="ARBA" id="ARBA00005046"/>
    </source>
</evidence>
<dbReference type="SUPFAM" id="SSF53218">
    <property type="entry name" value="Molybdenum cofactor biosynthesis proteins"/>
    <property type="match status" value="1"/>
</dbReference>
<dbReference type="Gene3D" id="3.40.980.10">
    <property type="entry name" value="MoaB/Mog-like domain"/>
    <property type="match status" value="1"/>
</dbReference>
<accession>A0ABD6BX70</accession>
<dbReference type="InterPro" id="IPR038987">
    <property type="entry name" value="MoeA-like"/>
</dbReference>
<dbReference type="NCBIfam" id="NF045515">
    <property type="entry name" value="Glp_gephyrin"/>
    <property type="match status" value="1"/>
</dbReference>
<proteinExistence type="predicted"/>
<organism evidence="4 5">
    <name type="scientific">Halorubrum laminariae</name>
    <dbReference type="NCBI Taxonomy" id="1433523"/>
    <lineage>
        <taxon>Archaea</taxon>
        <taxon>Methanobacteriati</taxon>
        <taxon>Methanobacteriota</taxon>
        <taxon>Stenosarchaea group</taxon>
        <taxon>Halobacteria</taxon>
        <taxon>Halobacteriales</taxon>
        <taxon>Haloferacaceae</taxon>
        <taxon>Halorubrum</taxon>
    </lineage>
</organism>
<dbReference type="PANTHER" id="PTHR10192">
    <property type="entry name" value="MOLYBDOPTERIN BIOSYNTHESIS PROTEIN"/>
    <property type="match status" value="1"/>
</dbReference>
<dbReference type="AlphaFoldDB" id="A0ABD6BX70"/>
<dbReference type="InterPro" id="IPR005110">
    <property type="entry name" value="MoeA_linker/N"/>
</dbReference>
<dbReference type="PANTHER" id="PTHR10192:SF19">
    <property type="entry name" value="MOLYBDOPTERIN BIOSYNTHESIS PROTEIN MJ0666-RELATED"/>
    <property type="match status" value="1"/>
</dbReference>
<dbReference type="Pfam" id="PF03454">
    <property type="entry name" value="MoeA_C"/>
    <property type="match status" value="1"/>
</dbReference>
<dbReference type="SMART" id="SM00852">
    <property type="entry name" value="MoCF_biosynth"/>
    <property type="match status" value="1"/>
</dbReference>
<dbReference type="SUPFAM" id="SSF63882">
    <property type="entry name" value="MoeA N-terminal region -like"/>
    <property type="match status" value="1"/>
</dbReference>
<dbReference type="Pfam" id="PF03453">
    <property type="entry name" value="MoeA_N"/>
    <property type="match status" value="1"/>
</dbReference>
<dbReference type="InterPro" id="IPR036688">
    <property type="entry name" value="MoeA_C_domain_IV_sf"/>
</dbReference>
<evidence type="ECO:0000259" key="3">
    <source>
        <dbReference type="SMART" id="SM00852"/>
    </source>
</evidence>
<sequence>MSHDRRESGFKRRTRVADARSTLLDAVAPHGRTESVPLIDADGRVVAEPIDAAVPVPSYDRAAMDGYAVRAEDTFGASSRSPAVLRVADGDSESGNYGGDEPGDIGAIAPGEAARVHTGSAVPDGADAVVMIEHVEEIGDEIEAFDAVAAGENVGDAGEDVAAGQRLFEPGHTLRPGDLGLLKSVGIESVTVYERPTIAVIPTGEELVQSDPGPGEVIETNGLTVSRLVDRWGGEARYREVVTDDETALAEAIERDLDADVVVTTGGSSVGERDLLPEVVADIGEVLVHGVALKPGHPVCLGRAGDTPIVSLPGYPVACIVNAAQFLRPVQKRIGGTTAAPFPTRRARLARKVPSEPGTRTFARVSLEETDVIDGGEADADTDDGDLPAAMPTRARGSGILSSVALADGWVVVPESREGIEAGAVVDVQLWEVTP</sequence>
<dbReference type="InterPro" id="IPR005111">
    <property type="entry name" value="MoeA_C_domain_IV"/>
</dbReference>
<reference evidence="4 5" key="1">
    <citation type="journal article" date="2019" name="Int. J. Syst. Evol. Microbiol.">
        <title>The Global Catalogue of Microorganisms (GCM) 10K type strain sequencing project: providing services to taxonomists for standard genome sequencing and annotation.</title>
        <authorList>
            <consortium name="The Broad Institute Genomics Platform"/>
            <consortium name="The Broad Institute Genome Sequencing Center for Infectious Disease"/>
            <person name="Wu L."/>
            <person name="Ma J."/>
        </authorList>
    </citation>
    <scope>NUCLEOTIDE SEQUENCE [LARGE SCALE GENOMIC DNA]</scope>
    <source>
        <strain evidence="4 5">CGMCC 1.12689</strain>
    </source>
</reference>
<dbReference type="CDD" id="cd00887">
    <property type="entry name" value="MoeA"/>
    <property type="match status" value="1"/>
</dbReference>
<comment type="pathway">
    <text evidence="1">Cofactor biosynthesis; molybdopterin biosynthesis.</text>
</comment>
<dbReference type="Gene3D" id="2.40.340.10">
    <property type="entry name" value="MoeA, C-terminal, domain IV"/>
    <property type="match status" value="1"/>
</dbReference>
<dbReference type="RefSeq" id="WP_256417408.1">
    <property type="nucleotide sequence ID" value="NZ_JANHDL010000002.1"/>
</dbReference>
<gene>
    <name evidence="4" type="primary">glp</name>
    <name evidence="4" type="ORF">ACFR9T_03115</name>
</gene>
<feature type="domain" description="MoaB/Mog" evidence="3">
    <location>
        <begin position="199"/>
        <end position="333"/>
    </location>
</feature>
<dbReference type="InterPro" id="IPR036135">
    <property type="entry name" value="MoeA_linker/N_sf"/>
</dbReference>
<evidence type="ECO:0000256" key="2">
    <source>
        <dbReference type="ARBA" id="ARBA00023150"/>
    </source>
</evidence>
<dbReference type="Proteomes" id="UP001597185">
    <property type="component" value="Unassembled WGS sequence"/>
</dbReference>